<keyword evidence="3" id="KW-1185">Reference proteome</keyword>
<dbReference type="Proteomes" id="UP000886998">
    <property type="component" value="Unassembled WGS sequence"/>
</dbReference>
<protein>
    <submittedName>
        <fullName evidence="2">Uncharacterized protein</fullName>
    </submittedName>
</protein>
<keyword evidence="1" id="KW-1133">Transmembrane helix</keyword>
<evidence type="ECO:0000313" key="2">
    <source>
        <dbReference type="EMBL" id="GFY53872.1"/>
    </source>
</evidence>
<reference evidence="2" key="1">
    <citation type="submission" date="2020-08" db="EMBL/GenBank/DDBJ databases">
        <title>Multicomponent nature underlies the extraordinary mechanical properties of spider dragline silk.</title>
        <authorList>
            <person name="Kono N."/>
            <person name="Nakamura H."/>
            <person name="Mori M."/>
            <person name="Yoshida Y."/>
            <person name="Ohtoshi R."/>
            <person name="Malay A.D."/>
            <person name="Moran D.A.P."/>
            <person name="Tomita M."/>
            <person name="Numata K."/>
            <person name="Arakawa K."/>
        </authorList>
    </citation>
    <scope>NUCLEOTIDE SEQUENCE</scope>
</reference>
<sequence>MLLYIAYFYGVISGVLLMLILVKIHRFYLYRRRLEASGLQLIPMKLYHLLIICGDLSFSLQSVIKLAKFLEKTKLKLCEY</sequence>
<keyword evidence="1" id="KW-0472">Membrane</keyword>
<comment type="caution">
    <text evidence="2">The sequence shown here is derived from an EMBL/GenBank/DDBJ whole genome shotgun (WGS) entry which is preliminary data.</text>
</comment>
<gene>
    <name evidence="2" type="ORF">TNIN_19261</name>
</gene>
<dbReference type="EMBL" id="BMAV01009531">
    <property type="protein sequence ID" value="GFY53872.1"/>
    <property type="molecule type" value="Genomic_DNA"/>
</dbReference>
<accession>A0A8X6XHC4</accession>
<organism evidence="2 3">
    <name type="scientific">Trichonephila inaurata madagascariensis</name>
    <dbReference type="NCBI Taxonomy" id="2747483"/>
    <lineage>
        <taxon>Eukaryota</taxon>
        <taxon>Metazoa</taxon>
        <taxon>Ecdysozoa</taxon>
        <taxon>Arthropoda</taxon>
        <taxon>Chelicerata</taxon>
        <taxon>Arachnida</taxon>
        <taxon>Araneae</taxon>
        <taxon>Araneomorphae</taxon>
        <taxon>Entelegynae</taxon>
        <taxon>Araneoidea</taxon>
        <taxon>Nephilidae</taxon>
        <taxon>Trichonephila</taxon>
        <taxon>Trichonephila inaurata</taxon>
    </lineage>
</organism>
<name>A0A8X6XHC4_9ARAC</name>
<feature type="transmembrane region" description="Helical" evidence="1">
    <location>
        <begin position="6"/>
        <end position="25"/>
    </location>
</feature>
<proteinExistence type="predicted"/>
<evidence type="ECO:0000313" key="3">
    <source>
        <dbReference type="Proteomes" id="UP000886998"/>
    </source>
</evidence>
<keyword evidence="1" id="KW-0812">Transmembrane</keyword>
<dbReference type="AlphaFoldDB" id="A0A8X6XHC4"/>
<evidence type="ECO:0000256" key="1">
    <source>
        <dbReference type="SAM" id="Phobius"/>
    </source>
</evidence>